<protein>
    <recommendedName>
        <fullName evidence="2">VWFA domain-containing protein</fullName>
    </recommendedName>
</protein>
<feature type="compositionally biased region" description="Gly residues" evidence="1">
    <location>
        <begin position="1209"/>
        <end position="1226"/>
    </location>
</feature>
<dbReference type="GO" id="GO:0005524">
    <property type="term" value="F:ATP binding"/>
    <property type="evidence" value="ECO:0007669"/>
    <property type="project" value="InterPro"/>
</dbReference>
<dbReference type="SUPFAM" id="SSF53300">
    <property type="entry name" value="vWA-like"/>
    <property type="match status" value="1"/>
</dbReference>
<evidence type="ECO:0000256" key="1">
    <source>
        <dbReference type="SAM" id="MobiDB-lite"/>
    </source>
</evidence>
<dbReference type="Proteomes" id="UP000245884">
    <property type="component" value="Unassembled WGS sequence"/>
</dbReference>
<dbReference type="STRING" id="1569628.A0A316V1U4"/>
<dbReference type="EMBL" id="KZ819662">
    <property type="protein sequence ID" value="PWN30521.1"/>
    <property type="molecule type" value="Genomic_DNA"/>
</dbReference>
<feature type="region of interest" description="Disordered" evidence="1">
    <location>
        <begin position="1170"/>
        <end position="1245"/>
    </location>
</feature>
<dbReference type="PANTHER" id="PTHR21610">
    <property type="entry name" value="VON WILLEBRAND FACTOR A DOMAIN-CONTAINING PROTEIN 8"/>
    <property type="match status" value="1"/>
</dbReference>
<proteinExistence type="predicted"/>
<dbReference type="InterPro" id="IPR002035">
    <property type="entry name" value="VWF_A"/>
</dbReference>
<evidence type="ECO:0000259" key="2">
    <source>
        <dbReference type="PROSITE" id="PS50234"/>
    </source>
</evidence>
<reference evidence="3 4" key="1">
    <citation type="journal article" date="2018" name="Mol. Biol. Evol.">
        <title>Broad Genomic Sampling Reveals a Smut Pathogenic Ancestry of the Fungal Clade Ustilaginomycotina.</title>
        <authorList>
            <person name="Kijpornyongpan T."/>
            <person name="Mondo S.J."/>
            <person name="Barry K."/>
            <person name="Sandor L."/>
            <person name="Lee J."/>
            <person name="Lipzen A."/>
            <person name="Pangilinan J."/>
            <person name="LaButti K."/>
            <person name="Hainaut M."/>
            <person name="Henrissat B."/>
            <person name="Grigoriev I.V."/>
            <person name="Spatafora J.W."/>
            <person name="Aime M.C."/>
        </authorList>
    </citation>
    <scope>NUCLEOTIDE SEQUENCE [LARGE SCALE GENOMIC DNA]</scope>
    <source>
        <strain evidence="3 4">MCA 5214</strain>
    </source>
</reference>
<dbReference type="OrthoDB" id="5186at2759"/>
<dbReference type="GeneID" id="37026930"/>
<dbReference type="PANTHER" id="PTHR21610:SF9">
    <property type="entry name" value="VON WILLEBRAND FACTOR A DOMAIN-CONTAINING PROTEIN 8"/>
    <property type="match status" value="1"/>
</dbReference>
<sequence length="1550" mass="170128">MGNDGNGANGGSGSTTGGPLSRIAAIGRQLLPSSPFSTRPSSNDPPELLGHLKLGADVQLPVFQPHDPLRLPAQRLLLNLDDPNVLSDLTWMGKKWQLGQDIFLLSPPGPYARHLALTFSALLQVPFEYVSMHRDVGESELLQQRSLRAGGTLDYVDGPVVRAMKNGSILIIDGVQRAERNVLPLLNNVLENREANLADGTQLVPANRLAGLRKAEQEQQAGVTHATGVQPTSRFIPVHPNFKVIALGLPTPPYKGLSLDPPFRSRFQSRWVESLVPTNGLPQYKVQPSPAEADGVPRELSIALAQRMNEFTSLVKYHDRFAAGGDILPETERLPTMPQTMLPLLEDIVELFPPVDALVPPPTSTAFEGPPEEKYPPPQDGALQVSDMTRSKVEARELEMLSRFPPPKPAGLIAKETRDLLGAAWPNLYTIEKSRKKIADDLLEKLGLDHGIGAGTGSTSSSSQTGTGLLGYHLKEVNRLSETRATMSFEHATRAGRTVEVEVPCGPLTFRQLPEVGEVYDLNEQSVFVTARLRATLTAMCQLHATGRDFALLPSAFASDATTVPQSSSSTSTAISIFGALLGYPVESIWLWKDIGGNELVMRRVTTKDGDTTFEPSPLLKGAMEAKLVHLAGIDVLGPTMSSLASLLQDRTLELWEGGRAALADPSSTAPQPIGLGHITPIHPSFRLIATSSSSKADWLNEEVSTLFSFVSPSPMSEAEEQEIVLKRSQCPPGRLEKLFTFTRRYRELSSDPALGLNKGRRLGTRSLIRIAQRIAKYPETDLRTSIERALLVDFLPRTNRDLVRNTLAECGLFTRGAEGAFTYRPPEFLADPRAEANELVFEDLNALGKPEGTTRLPLFDVTQDAEGAHTLIPSTGNFYNNPTQSLLLRDLAIDLDLHEHLLLLGNQGTGKNKVIDRLCELLHRPREYIQLSRDSTVNSILQIVNLEHGQLVYLDSPLVRAIKLGRICIVDEADKVSSAVTAVFRSLSERGQLTLPDGRQVRPPGSQGSANDIIVHPNFRCVLLANRPGAPFMGNEFLTTLGEGFSTFAVGNPDLNSEVRLLNQAAPSVSEDLIKRLDLAFHDLRAQFDAGLINYPYSLRELLHIVRHMDKYPDEPLVDVLLNTLSFDLHRPQAMETVAEALKRRGLDVKGLSIAEVREKKEEELQKAAEAKGKVAFDPKKAGRDTDLNGPKDGKVDPDNKEHFGGNTWRGGTGGRDTAGLGGRGGYERLRSGHEVKQVSDELKRDVPPEIKEQARRMAQEALARKLAEEGLSRHEAATYEAYRAELEAPINHLATVLNDLQANRKERNWLTRQQEGELDERRLTNALSGERAVFKRREEAPPEPGAAQVKPKRIRLVVDCSASMYSMSYDGRLEREIKSVLMIMEAMARVERSKILYDIVAHNGETAALPLVDAANPPENAGKRWKVLRDMTSSTQFTMSGDNTVEGIEAAVTSLPKAEPDAEMDDYIVIALSDANLGRYGITAKKLERAMTKNKIDNVKAAIIFIGGEQEAASMAKDMPGKAFNCQDLRTLPMLLSECLVAMVGREE</sequence>
<dbReference type="InterPro" id="IPR039891">
    <property type="entry name" value="VWA8"/>
</dbReference>
<organism evidence="3 4">
    <name type="scientific">Jaminaea rosea</name>
    <dbReference type="NCBI Taxonomy" id="1569628"/>
    <lineage>
        <taxon>Eukaryota</taxon>
        <taxon>Fungi</taxon>
        <taxon>Dikarya</taxon>
        <taxon>Basidiomycota</taxon>
        <taxon>Ustilaginomycotina</taxon>
        <taxon>Exobasidiomycetes</taxon>
        <taxon>Microstromatales</taxon>
        <taxon>Microstromatales incertae sedis</taxon>
        <taxon>Jaminaea</taxon>
    </lineage>
</organism>
<keyword evidence="4" id="KW-1185">Reference proteome</keyword>
<dbReference type="Gene3D" id="3.40.50.300">
    <property type="entry name" value="P-loop containing nucleotide triphosphate hydrolases"/>
    <property type="match status" value="2"/>
</dbReference>
<accession>A0A316V1U4</accession>
<dbReference type="SUPFAM" id="SSF52540">
    <property type="entry name" value="P-loop containing nucleoside triphosphate hydrolases"/>
    <property type="match status" value="2"/>
</dbReference>
<dbReference type="Pfam" id="PF07728">
    <property type="entry name" value="AAA_5"/>
    <property type="match status" value="3"/>
</dbReference>
<name>A0A316V1U4_9BASI</name>
<gene>
    <name evidence="3" type="ORF">BDZ90DRAFT_229535</name>
</gene>
<dbReference type="InterPro" id="IPR027417">
    <property type="entry name" value="P-loop_NTPase"/>
</dbReference>
<dbReference type="GO" id="GO:0005737">
    <property type="term" value="C:cytoplasm"/>
    <property type="evidence" value="ECO:0007669"/>
    <property type="project" value="TreeGrafter"/>
</dbReference>
<dbReference type="InterPro" id="IPR036465">
    <property type="entry name" value="vWFA_dom_sf"/>
</dbReference>
<evidence type="ECO:0000313" key="3">
    <source>
        <dbReference type="EMBL" id="PWN30521.1"/>
    </source>
</evidence>
<feature type="compositionally biased region" description="Basic and acidic residues" evidence="1">
    <location>
        <begin position="1170"/>
        <end position="1205"/>
    </location>
</feature>
<feature type="compositionally biased region" description="Basic and acidic residues" evidence="1">
    <location>
        <begin position="1227"/>
        <end position="1245"/>
    </location>
</feature>
<dbReference type="InterPro" id="IPR011704">
    <property type="entry name" value="ATPase_dyneun-rel_AAA"/>
</dbReference>
<feature type="domain" description="VWFA" evidence="2">
    <location>
        <begin position="1355"/>
        <end position="1546"/>
    </location>
</feature>
<dbReference type="PROSITE" id="PS50234">
    <property type="entry name" value="VWFA"/>
    <property type="match status" value="1"/>
</dbReference>
<dbReference type="GO" id="GO:0016887">
    <property type="term" value="F:ATP hydrolysis activity"/>
    <property type="evidence" value="ECO:0007669"/>
    <property type="project" value="InterPro"/>
</dbReference>
<evidence type="ECO:0000313" key="4">
    <source>
        <dbReference type="Proteomes" id="UP000245884"/>
    </source>
</evidence>
<dbReference type="RefSeq" id="XP_025365133.1">
    <property type="nucleotide sequence ID" value="XM_025505107.1"/>
</dbReference>